<organism evidence="2 3">
    <name type="scientific">Gimesia maris</name>
    <dbReference type="NCBI Taxonomy" id="122"/>
    <lineage>
        <taxon>Bacteria</taxon>
        <taxon>Pseudomonadati</taxon>
        <taxon>Planctomycetota</taxon>
        <taxon>Planctomycetia</taxon>
        <taxon>Planctomycetales</taxon>
        <taxon>Planctomycetaceae</taxon>
        <taxon>Gimesia</taxon>
    </lineage>
</organism>
<dbReference type="Proteomes" id="UP000263642">
    <property type="component" value="Unassembled WGS sequence"/>
</dbReference>
<dbReference type="Gene3D" id="3.90.320.10">
    <property type="match status" value="1"/>
</dbReference>
<dbReference type="InterPro" id="IPR011604">
    <property type="entry name" value="PDDEXK-like_dom_sf"/>
</dbReference>
<dbReference type="InterPro" id="IPR038726">
    <property type="entry name" value="PDDEXK_AddAB-type"/>
</dbReference>
<evidence type="ECO:0000313" key="2">
    <source>
        <dbReference type="EMBL" id="HCO23499.1"/>
    </source>
</evidence>
<protein>
    <recommendedName>
        <fullName evidence="1">PD-(D/E)XK endonuclease-like domain-containing protein</fullName>
    </recommendedName>
</protein>
<feature type="non-terminal residue" evidence="2">
    <location>
        <position position="1"/>
    </location>
</feature>
<gene>
    <name evidence="2" type="ORF">DIT97_10740</name>
</gene>
<proteinExistence type="predicted"/>
<feature type="domain" description="PD-(D/E)XK endonuclease-like" evidence="1">
    <location>
        <begin position="12"/>
        <end position="167"/>
    </location>
</feature>
<name>A0A3D3R417_9PLAN</name>
<dbReference type="EMBL" id="DQAY01000059">
    <property type="protein sequence ID" value="HCO23499.1"/>
    <property type="molecule type" value="Genomic_DNA"/>
</dbReference>
<evidence type="ECO:0000313" key="3">
    <source>
        <dbReference type="Proteomes" id="UP000263642"/>
    </source>
</evidence>
<accession>A0A3D3R417</accession>
<evidence type="ECO:0000259" key="1">
    <source>
        <dbReference type="Pfam" id="PF12705"/>
    </source>
</evidence>
<comment type="caution">
    <text evidence="2">The sequence shown here is derived from an EMBL/GenBank/DDBJ whole genome shotgun (WGS) entry which is preliminary data.</text>
</comment>
<dbReference type="AlphaFoldDB" id="A0A3D3R417"/>
<dbReference type="Pfam" id="PF12705">
    <property type="entry name" value="PDDEXK_1"/>
    <property type="match status" value="1"/>
</dbReference>
<sequence length="214" mass="23908">WDTVPAIVGREVPFGKVPGEPDPSQRQYQHLTLGTGTRETRVRGQIDRIDVGTINGQKYFNIIDYKTGRSVPSSTEIRTGKKLQLALYLIAARRLGMIDADAEPFHLGYWKIQESGFVMPLHSARKRMIEPISPEDLEVLEVTLEGLVPHLAAFIRSGFFPVQVDEKIAHLDQAFQSVCRASQVESYRDSLGKQINLLQFADTTPDSATGQSQN</sequence>
<reference evidence="2 3" key="1">
    <citation type="journal article" date="2018" name="Nat. Biotechnol.">
        <title>A standardized bacterial taxonomy based on genome phylogeny substantially revises the tree of life.</title>
        <authorList>
            <person name="Parks D.H."/>
            <person name="Chuvochina M."/>
            <person name="Waite D.W."/>
            <person name="Rinke C."/>
            <person name="Skarshewski A."/>
            <person name="Chaumeil P.A."/>
            <person name="Hugenholtz P."/>
        </authorList>
    </citation>
    <scope>NUCLEOTIDE SEQUENCE [LARGE SCALE GENOMIC DNA]</scope>
    <source>
        <strain evidence="2">UBA9375</strain>
    </source>
</reference>